<evidence type="ECO:0000256" key="3">
    <source>
        <dbReference type="ARBA" id="ARBA00023125"/>
    </source>
</evidence>
<gene>
    <name evidence="6" type="ORF">HMPREF9473_01332</name>
</gene>
<dbReference type="PANTHER" id="PTHR30346">
    <property type="entry name" value="TRANSCRIPTIONAL DUAL REGULATOR HCAR-RELATED"/>
    <property type="match status" value="1"/>
</dbReference>
<evidence type="ECO:0000313" key="6">
    <source>
        <dbReference type="EMBL" id="EHI60768.1"/>
    </source>
</evidence>
<dbReference type="PANTHER" id="PTHR30346:SF0">
    <property type="entry name" value="HCA OPERON TRANSCRIPTIONAL ACTIVATOR HCAR"/>
    <property type="match status" value="1"/>
</dbReference>
<dbReference type="Gene3D" id="3.40.190.290">
    <property type="match status" value="1"/>
</dbReference>
<feature type="domain" description="HTH lysR-type" evidence="5">
    <location>
        <begin position="27"/>
        <end position="84"/>
    </location>
</feature>
<evidence type="ECO:0000256" key="1">
    <source>
        <dbReference type="ARBA" id="ARBA00009437"/>
    </source>
</evidence>
<keyword evidence="2" id="KW-0805">Transcription regulation</keyword>
<dbReference type="PROSITE" id="PS50931">
    <property type="entry name" value="HTH_LYSR"/>
    <property type="match status" value="1"/>
</dbReference>
<dbReference type="Gene3D" id="1.10.10.10">
    <property type="entry name" value="Winged helix-like DNA-binding domain superfamily/Winged helix DNA-binding domain"/>
    <property type="match status" value="1"/>
</dbReference>
<organism evidence="6 7">
    <name type="scientific">Hungatella hathewayi WAL-18680</name>
    <dbReference type="NCBI Taxonomy" id="742737"/>
    <lineage>
        <taxon>Bacteria</taxon>
        <taxon>Bacillati</taxon>
        <taxon>Bacillota</taxon>
        <taxon>Clostridia</taxon>
        <taxon>Lachnospirales</taxon>
        <taxon>Lachnospiraceae</taxon>
        <taxon>Hungatella</taxon>
    </lineage>
</organism>
<dbReference type="Pfam" id="PF00126">
    <property type="entry name" value="HTH_1"/>
    <property type="match status" value="1"/>
</dbReference>
<proteinExistence type="inferred from homology"/>
<comment type="caution">
    <text evidence="6">The sequence shown here is derived from an EMBL/GenBank/DDBJ whole genome shotgun (WGS) entry which is preliminary data.</text>
</comment>
<dbReference type="GO" id="GO:0032993">
    <property type="term" value="C:protein-DNA complex"/>
    <property type="evidence" value="ECO:0007669"/>
    <property type="project" value="TreeGrafter"/>
</dbReference>
<evidence type="ECO:0000256" key="2">
    <source>
        <dbReference type="ARBA" id="ARBA00023015"/>
    </source>
</evidence>
<sequence>MIDTAGEKKYNFTICMNLAGKEWKSALNTEYLRYALEVEKTGSFTEAAVNLYVEQASLNQAVKSLEVTSGAPIFKRTPKGVVPTQQGRVFLKYAQNIISQIDEMEALCRPKDRQKIEFSLSIPRATYISEAFSWFVRGLDRSKGVELWVRETSAMETIEDVSEGRCKLGIIRYPLEFEKYYSQVLKENGLEDKLIWKYEPLVLMSENHPLAIREEVLYEDLTEYTEILHGDINLSTAFSDFNGYTGTQNRIYVFERASQISLLQTNMDTYMWVSPMPERILDQNGLIMKRCTDMKRRYRDVLICQKAYEMTAYDNAFFNEVCSLRDEMLM</sequence>
<keyword evidence="4" id="KW-0804">Transcription</keyword>
<keyword evidence="3" id="KW-0238">DNA-binding</keyword>
<dbReference type="HOGENOM" id="CLU_039613_32_1_9"/>
<dbReference type="SUPFAM" id="SSF53850">
    <property type="entry name" value="Periplasmic binding protein-like II"/>
    <property type="match status" value="1"/>
</dbReference>
<dbReference type="GO" id="GO:0003677">
    <property type="term" value="F:DNA binding"/>
    <property type="evidence" value="ECO:0007669"/>
    <property type="project" value="UniProtKB-KW"/>
</dbReference>
<dbReference type="InterPro" id="IPR000847">
    <property type="entry name" value="LysR_HTH_N"/>
</dbReference>
<dbReference type="GO" id="GO:0003700">
    <property type="term" value="F:DNA-binding transcription factor activity"/>
    <property type="evidence" value="ECO:0007669"/>
    <property type="project" value="InterPro"/>
</dbReference>
<protein>
    <recommendedName>
        <fullName evidence="5">HTH lysR-type domain-containing protein</fullName>
    </recommendedName>
</protein>
<dbReference type="InterPro" id="IPR036388">
    <property type="entry name" value="WH-like_DNA-bd_sf"/>
</dbReference>
<dbReference type="EMBL" id="ADLN01000012">
    <property type="protein sequence ID" value="EHI60768.1"/>
    <property type="molecule type" value="Genomic_DNA"/>
</dbReference>
<keyword evidence="7" id="KW-1185">Reference proteome</keyword>
<name>G5ICM2_9FIRM</name>
<dbReference type="AlphaFoldDB" id="G5ICM2"/>
<accession>G5ICM2</accession>
<dbReference type="Proteomes" id="UP000005384">
    <property type="component" value="Unassembled WGS sequence"/>
</dbReference>
<evidence type="ECO:0000313" key="7">
    <source>
        <dbReference type="Proteomes" id="UP000005384"/>
    </source>
</evidence>
<dbReference type="SUPFAM" id="SSF46785">
    <property type="entry name" value="Winged helix' DNA-binding domain"/>
    <property type="match status" value="1"/>
</dbReference>
<comment type="similarity">
    <text evidence="1">Belongs to the LysR transcriptional regulatory family.</text>
</comment>
<evidence type="ECO:0000256" key="4">
    <source>
        <dbReference type="ARBA" id="ARBA00023163"/>
    </source>
</evidence>
<dbReference type="CDD" id="cd05466">
    <property type="entry name" value="PBP2_LTTR_substrate"/>
    <property type="match status" value="1"/>
</dbReference>
<dbReference type="PATRIC" id="fig|742737.3.peg.1342"/>
<dbReference type="InterPro" id="IPR036390">
    <property type="entry name" value="WH_DNA-bd_sf"/>
</dbReference>
<evidence type="ECO:0000259" key="5">
    <source>
        <dbReference type="PROSITE" id="PS50931"/>
    </source>
</evidence>
<reference evidence="6 7" key="1">
    <citation type="submission" date="2011-08" db="EMBL/GenBank/DDBJ databases">
        <title>The Genome Sequence of Clostridium hathewayi WAL-18680.</title>
        <authorList>
            <consortium name="The Broad Institute Genome Sequencing Platform"/>
            <person name="Earl A."/>
            <person name="Ward D."/>
            <person name="Feldgarden M."/>
            <person name="Gevers D."/>
            <person name="Finegold S.M."/>
            <person name="Summanen P.H."/>
            <person name="Molitoris D.R."/>
            <person name="Song M."/>
            <person name="Daigneault M."/>
            <person name="Allen-Vercoe E."/>
            <person name="Young S.K."/>
            <person name="Zeng Q."/>
            <person name="Gargeya S."/>
            <person name="Fitzgerald M."/>
            <person name="Haas B."/>
            <person name="Abouelleil A."/>
            <person name="Alvarado L."/>
            <person name="Arachchi H.M."/>
            <person name="Berlin A."/>
            <person name="Brown A."/>
            <person name="Chapman S.B."/>
            <person name="Chen Z."/>
            <person name="Dunbar C."/>
            <person name="Freedman E."/>
            <person name="Gearin G."/>
            <person name="Gellesch M."/>
            <person name="Goldberg J."/>
            <person name="Griggs A."/>
            <person name="Gujja S."/>
            <person name="Heiman D."/>
            <person name="Howarth C."/>
            <person name="Larson L."/>
            <person name="Lui A."/>
            <person name="MacDonald P.J.P."/>
            <person name="Montmayeur A."/>
            <person name="Murphy C."/>
            <person name="Neiman D."/>
            <person name="Pearson M."/>
            <person name="Priest M."/>
            <person name="Roberts A."/>
            <person name="Saif S."/>
            <person name="Shea T."/>
            <person name="Shenoy N."/>
            <person name="Sisk P."/>
            <person name="Stolte C."/>
            <person name="Sykes S."/>
            <person name="Wortman J."/>
            <person name="Nusbaum C."/>
            <person name="Birren B."/>
        </authorList>
    </citation>
    <scope>NUCLEOTIDE SEQUENCE [LARGE SCALE GENOMIC DNA]</scope>
    <source>
        <strain evidence="6 7">WAL-18680</strain>
    </source>
</reference>